<organism evidence="3 4">
    <name type="scientific">Paucihalobacter ruber</name>
    <dbReference type="NCBI Taxonomy" id="2567861"/>
    <lineage>
        <taxon>Bacteria</taxon>
        <taxon>Pseudomonadati</taxon>
        <taxon>Bacteroidota</taxon>
        <taxon>Flavobacteriia</taxon>
        <taxon>Flavobacteriales</taxon>
        <taxon>Flavobacteriaceae</taxon>
        <taxon>Paucihalobacter</taxon>
    </lineage>
</organism>
<dbReference type="NCBIfam" id="TIGR04183">
    <property type="entry name" value="Por_Secre_tail"/>
    <property type="match status" value="1"/>
</dbReference>
<dbReference type="Proteomes" id="UP000317332">
    <property type="component" value="Unassembled WGS sequence"/>
</dbReference>
<dbReference type="InterPro" id="IPR026444">
    <property type="entry name" value="Secre_tail"/>
</dbReference>
<name>A0A506PLS5_9FLAO</name>
<evidence type="ECO:0000313" key="4">
    <source>
        <dbReference type="Proteomes" id="UP000317332"/>
    </source>
</evidence>
<evidence type="ECO:0000256" key="1">
    <source>
        <dbReference type="ARBA" id="ARBA00022729"/>
    </source>
</evidence>
<proteinExistence type="predicted"/>
<accession>A0A506PLS5</accession>
<protein>
    <submittedName>
        <fullName evidence="3">T9SS type A sorting domain-containing protein</fullName>
    </submittedName>
</protein>
<feature type="domain" description="Secretion system C-terminal sorting" evidence="2">
    <location>
        <begin position="477"/>
        <end position="538"/>
    </location>
</feature>
<dbReference type="Pfam" id="PF18962">
    <property type="entry name" value="Por_Secre_tail"/>
    <property type="match status" value="1"/>
</dbReference>
<evidence type="ECO:0000313" key="3">
    <source>
        <dbReference type="EMBL" id="TPV34182.1"/>
    </source>
</evidence>
<dbReference type="RefSeq" id="WP_140990076.1">
    <property type="nucleotide sequence ID" value="NZ_VHIQ01000003.1"/>
</dbReference>
<evidence type="ECO:0000259" key="2">
    <source>
        <dbReference type="Pfam" id="PF18962"/>
    </source>
</evidence>
<sequence length="545" mass="61307">MKLKLLILLLIFNFYGFSQNTFGTILIDADVFEAYTLISINNKSFLFNNCGEVINEWESNYLPGNAVYLLENGDLLRTGRTNSTTISFGGRGGVIEKYSWDGDLIWQFFYDTPQYRQHHDVYPMPNGNVLILAATLMTAEEAIQAGRNPALLPQGELYNQQIIEVSPVGFDEANVVWEWNVKNHLIQDFDITKNNFGNVGLNPNKLDINFVNGLSGNANWLHFNSIQYDEVLDQIVISSRNLSEIYIIDHSTTTAQAATGDGGIYGRGGDLLYRWGNPQAYRQGNASARKLFGQHYPHRIPQGLNNEGKIILFNNGNGRTPLFSEVFIIDTPFDSPGFYSYETNTMFGPSTPDYVYVDTEDITNFYSPILSSAQVLPNGNMLICSGGRGIIFEINPNEEIVWKYIVPINNETGVIAEQGQTTQGFLNQTFRAIKYAPDYPAFTGKDLTPGDPIELDPDLTPCNNLSIDEFNTTQIKIWPNPSNNYLHILSNGMIGKIQIFNVLGKNVLQLNATNLIEVSNFETGIYFLQIELNNNTMQQFKFIKL</sequence>
<gene>
    <name evidence="3" type="ORF">FJ651_08480</name>
</gene>
<dbReference type="OrthoDB" id="264813at2"/>
<keyword evidence="4" id="KW-1185">Reference proteome</keyword>
<dbReference type="AlphaFoldDB" id="A0A506PLS5"/>
<keyword evidence="1" id="KW-0732">Signal</keyword>
<dbReference type="EMBL" id="VHIQ01000003">
    <property type="protein sequence ID" value="TPV34182.1"/>
    <property type="molecule type" value="Genomic_DNA"/>
</dbReference>
<dbReference type="Pfam" id="PF05935">
    <property type="entry name" value="Arylsulfotrans"/>
    <property type="match status" value="1"/>
</dbReference>
<dbReference type="GO" id="GO:0004062">
    <property type="term" value="F:aryl sulfotransferase activity"/>
    <property type="evidence" value="ECO:0007669"/>
    <property type="project" value="InterPro"/>
</dbReference>
<dbReference type="SUPFAM" id="SSF101898">
    <property type="entry name" value="NHL repeat"/>
    <property type="match status" value="1"/>
</dbReference>
<dbReference type="PANTHER" id="PTHR35340">
    <property type="entry name" value="PQQ ENZYME REPEAT PROTEIN-RELATED"/>
    <property type="match status" value="1"/>
</dbReference>
<reference evidence="3 4" key="1">
    <citation type="submission" date="2019-06" db="EMBL/GenBank/DDBJ databases">
        <title>Flavobacteriaceae Paucihalobacterium erythroidium CWB-1, complete genome.</title>
        <authorList>
            <person name="Wu S."/>
        </authorList>
    </citation>
    <scope>NUCLEOTIDE SEQUENCE [LARGE SCALE GENOMIC DNA]</scope>
    <source>
        <strain evidence="3 4">CWB-1</strain>
    </source>
</reference>
<dbReference type="PANTHER" id="PTHR35340:SF5">
    <property type="entry name" value="ASST-DOMAIN-CONTAINING PROTEIN"/>
    <property type="match status" value="1"/>
</dbReference>
<comment type="caution">
    <text evidence="3">The sequence shown here is derived from an EMBL/GenBank/DDBJ whole genome shotgun (WGS) entry which is preliminary data.</text>
</comment>
<dbReference type="InterPro" id="IPR053143">
    <property type="entry name" value="Arylsulfate_ST"/>
</dbReference>
<dbReference type="InterPro" id="IPR010262">
    <property type="entry name" value="Arylsulfotransferase_bact"/>
</dbReference>